<dbReference type="EMBL" id="CP149822">
    <property type="protein sequence ID" value="WZN40585.1"/>
    <property type="molecule type" value="Genomic_DNA"/>
</dbReference>
<dbReference type="PROSITE" id="PS51257">
    <property type="entry name" value="PROKAR_LIPOPROTEIN"/>
    <property type="match status" value="1"/>
</dbReference>
<evidence type="ECO:0000313" key="2">
    <source>
        <dbReference type="EMBL" id="WZN40585.1"/>
    </source>
</evidence>
<dbReference type="InterPro" id="IPR042178">
    <property type="entry name" value="Serpin_sf_1"/>
</dbReference>
<gene>
    <name evidence="2" type="ORF">WJU16_21715</name>
</gene>
<dbReference type="InterPro" id="IPR023795">
    <property type="entry name" value="Serpin_CS"/>
</dbReference>
<dbReference type="InterPro" id="IPR036186">
    <property type="entry name" value="Serpin_sf"/>
</dbReference>
<evidence type="ECO:0000259" key="1">
    <source>
        <dbReference type="Pfam" id="PF00079"/>
    </source>
</evidence>
<dbReference type="SUPFAM" id="SSF56574">
    <property type="entry name" value="Serpins"/>
    <property type="match status" value="1"/>
</dbReference>
<name>A0ABZ2YLF1_9BACT</name>
<dbReference type="PROSITE" id="PS00284">
    <property type="entry name" value="SERPIN"/>
    <property type="match status" value="1"/>
</dbReference>
<reference evidence="3" key="1">
    <citation type="submission" date="2024-03" db="EMBL/GenBank/DDBJ databases">
        <title>Chitinophaga horti sp. nov., isolated from garden soil.</title>
        <authorList>
            <person name="Lee D.S."/>
            <person name="Han D.M."/>
            <person name="Baek J.H."/>
            <person name="Choi D.G."/>
            <person name="Jeon J.H."/>
            <person name="Jeon C.O."/>
        </authorList>
    </citation>
    <scope>NUCLEOTIDE SEQUENCE [LARGE SCALE GENOMIC DNA]</scope>
    <source>
        <strain evidence="3">GPA1</strain>
    </source>
</reference>
<keyword evidence="3" id="KW-1185">Reference proteome</keyword>
<organism evidence="2 3">
    <name type="scientific">Chitinophaga pollutisoli</name>
    <dbReference type="NCBI Taxonomy" id="3133966"/>
    <lineage>
        <taxon>Bacteria</taxon>
        <taxon>Pseudomonadati</taxon>
        <taxon>Bacteroidota</taxon>
        <taxon>Chitinophagia</taxon>
        <taxon>Chitinophagales</taxon>
        <taxon>Chitinophagaceae</taxon>
        <taxon>Chitinophaga</taxon>
    </lineage>
</organism>
<feature type="domain" description="Serpin" evidence="1">
    <location>
        <begin position="253"/>
        <end position="325"/>
    </location>
</feature>
<dbReference type="Gene3D" id="3.30.497.10">
    <property type="entry name" value="Antithrombin, subunit I, domain 2"/>
    <property type="match status" value="1"/>
</dbReference>
<evidence type="ECO:0000313" key="3">
    <source>
        <dbReference type="Proteomes" id="UP001485459"/>
    </source>
</evidence>
<dbReference type="RefSeq" id="WP_341835500.1">
    <property type="nucleotide sequence ID" value="NZ_CP149822.1"/>
</dbReference>
<dbReference type="InterPro" id="IPR023796">
    <property type="entry name" value="Serpin_dom"/>
</dbReference>
<proteinExistence type="predicted"/>
<protein>
    <recommendedName>
        <fullName evidence="1">Serpin domain-containing protein</fullName>
    </recommendedName>
</protein>
<dbReference type="Proteomes" id="UP001485459">
    <property type="component" value="Chromosome"/>
</dbReference>
<sequence length="335" mass="37012">MRETLFISFLLLLATACNYGSGPGSAGFPPEKQLDSSMRTVFVPVPDHPGEPGDNIVYAASFALAWDELARILGSDPAGTDPLVRRLNAADIHEGAHAKEAYEVKASVTDDELRASAVFAKALPFAVPFSRLERGMLFDRKTKVRAFGMARYDGPQAAQMQLLYYSNDDLFVLRLTAGPERDEILLAKGFCDGVRLSVMTGRVEAAVERGKKAQAKGADGWKYVIGAEDEVYIPEIRFHLSTEYRELINKQVMVRGQTLHIIEAAQRTAFVLDEKGIILESESVVGSDSSANAAPPKLLHFDKPFLIMIREQQAKHPYFIMKVANTECMVKAEKK</sequence>
<accession>A0ABZ2YLF1</accession>
<dbReference type="Pfam" id="PF00079">
    <property type="entry name" value="Serpin"/>
    <property type="match status" value="1"/>
</dbReference>